<dbReference type="EMBL" id="BPPX01000008">
    <property type="protein sequence ID" value="GJC82199.1"/>
    <property type="molecule type" value="Genomic_DNA"/>
</dbReference>
<dbReference type="Proteomes" id="UP001055172">
    <property type="component" value="Unassembled WGS sequence"/>
</dbReference>
<dbReference type="AlphaFoldDB" id="A0AA37GJK3"/>
<name>A0AA37GJK3_9PEZI</name>
<protein>
    <submittedName>
        <fullName evidence="2">Uncharacterized protein</fullName>
    </submittedName>
</protein>
<gene>
    <name evidence="2" type="ORF">ColLi_05037</name>
</gene>
<evidence type="ECO:0000313" key="2">
    <source>
        <dbReference type="EMBL" id="GJC82199.1"/>
    </source>
</evidence>
<sequence length="80" mass="9272">MEQQQSFADAPELYSAQWVNNDQRQQRSLAPASRITPEEMMLHAAATQMQNAREYSMPPGMARHDETSFAVRKLRQQQLH</sequence>
<feature type="compositionally biased region" description="Polar residues" evidence="1">
    <location>
        <begin position="17"/>
        <end position="28"/>
    </location>
</feature>
<organism evidence="2 3">
    <name type="scientific">Colletotrichum liriopes</name>
    <dbReference type="NCBI Taxonomy" id="708192"/>
    <lineage>
        <taxon>Eukaryota</taxon>
        <taxon>Fungi</taxon>
        <taxon>Dikarya</taxon>
        <taxon>Ascomycota</taxon>
        <taxon>Pezizomycotina</taxon>
        <taxon>Sordariomycetes</taxon>
        <taxon>Hypocreomycetidae</taxon>
        <taxon>Glomerellales</taxon>
        <taxon>Glomerellaceae</taxon>
        <taxon>Colletotrichum</taxon>
        <taxon>Colletotrichum spaethianum species complex</taxon>
    </lineage>
</organism>
<feature type="region of interest" description="Disordered" evidence="1">
    <location>
        <begin position="1"/>
        <end position="35"/>
    </location>
</feature>
<evidence type="ECO:0000256" key="1">
    <source>
        <dbReference type="SAM" id="MobiDB-lite"/>
    </source>
</evidence>
<reference evidence="2 3" key="1">
    <citation type="submission" date="2021-07" db="EMBL/GenBank/DDBJ databases">
        <title>Genome data of Colletotrichum spaethianum.</title>
        <authorList>
            <person name="Utami Y.D."/>
            <person name="Hiruma K."/>
        </authorList>
    </citation>
    <scope>NUCLEOTIDE SEQUENCE [LARGE SCALE GENOMIC DNA]</scope>
    <source>
        <strain evidence="2 3">MAFF 242679</strain>
    </source>
</reference>
<keyword evidence="3" id="KW-1185">Reference proteome</keyword>
<accession>A0AA37GJK3</accession>
<proteinExistence type="predicted"/>
<comment type="caution">
    <text evidence="2">The sequence shown here is derived from an EMBL/GenBank/DDBJ whole genome shotgun (WGS) entry which is preliminary data.</text>
</comment>
<evidence type="ECO:0000313" key="3">
    <source>
        <dbReference type="Proteomes" id="UP001055172"/>
    </source>
</evidence>